<evidence type="ECO:0000313" key="2">
    <source>
        <dbReference type="Proteomes" id="UP000036395"/>
    </source>
</evidence>
<gene>
    <name evidence="1" type="ORF">TU78_05745</name>
</gene>
<sequence>MLRFCRCVMGLEWHGLVMTVNQYASVYPSRAQIQIYQCIEGIAIYHRCDLERAAIWGDAWSLWCLPFRGLSSQLSARIIDSILIHKA</sequence>
<dbReference type="PATRIC" id="fig|47884.3.peg.1551"/>
<dbReference type="AlphaFoldDB" id="A0A0J6GN56"/>
<dbReference type="EMBL" id="JYLA01000002">
    <property type="protein sequence ID" value="KMM86121.1"/>
    <property type="molecule type" value="Genomic_DNA"/>
</dbReference>
<protein>
    <submittedName>
        <fullName evidence="1">Uncharacterized protein</fullName>
    </submittedName>
</protein>
<dbReference type="Proteomes" id="UP000036395">
    <property type="component" value="Unassembled WGS sequence"/>
</dbReference>
<evidence type="ECO:0000313" key="1">
    <source>
        <dbReference type="EMBL" id="KMM86121.1"/>
    </source>
</evidence>
<proteinExistence type="predicted"/>
<name>A0A0J6GN56_PSETA</name>
<comment type="caution">
    <text evidence="1">The sequence shown here is derived from an EMBL/GenBank/DDBJ whole genome shotgun (WGS) entry which is preliminary data.</text>
</comment>
<reference evidence="1 2" key="1">
    <citation type="submission" date="2015-02" db="EMBL/GenBank/DDBJ databases">
        <title>Pseudomonas helleri sp. nov. and Pseudomonas weihenstephanensis sp. nov., isolated from raw cows milk.</title>
        <authorList>
            <person name="von Neubeck M."/>
            <person name="Huptas C."/>
            <person name="Wenning M."/>
            <person name="Scherer S."/>
        </authorList>
    </citation>
    <scope>NUCLEOTIDE SEQUENCE [LARGE SCALE GENOMIC DNA]</scope>
    <source>
        <strain evidence="1 2">DSM 21104</strain>
    </source>
</reference>
<organism evidence="1 2">
    <name type="scientific">Pseudomonas taetrolens</name>
    <dbReference type="NCBI Taxonomy" id="47884"/>
    <lineage>
        <taxon>Bacteria</taxon>
        <taxon>Pseudomonadati</taxon>
        <taxon>Pseudomonadota</taxon>
        <taxon>Gammaproteobacteria</taxon>
        <taxon>Pseudomonadales</taxon>
        <taxon>Pseudomonadaceae</taxon>
        <taxon>Pseudomonas</taxon>
    </lineage>
</organism>
<accession>A0A0J6GN56</accession>